<name>A0A8T2TTP5_CERRI</name>
<evidence type="ECO:0000313" key="1">
    <source>
        <dbReference type="EMBL" id="KAH7426991.1"/>
    </source>
</evidence>
<dbReference type="GO" id="GO:0009451">
    <property type="term" value="P:RNA modification"/>
    <property type="evidence" value="ECO:0007669"/>
    <property type="project" value="InterPro"/>
</dbReference>
<dbReference type="InterPro" id="IPR011990">
    <property type="entry name" value="TPR-like_helical_dom_sf"/>
</dbReference>
<dbReference type="Gene3D" id="1.25.40.10">
    <property type="entry name" value="Tetratricopeptide repeat domain"/>
    <property type="match status" value="1"/>
</dbReference>
<protein>
    <submittedName>
        <fullName evidence="1">Uncharacterized protein</fullName>
    </submittedName>
</protein>
<organism evidence="1 2">
    <name type="scientific">Ceratopteris richardii</name>
    <name type="common">Triangle waterfern</name>
    <dbReference type="NCBI Taxonomy" id="49495"/>
    <lineage>
        <taxon>Eukaryota</taxon>
        <taxon>Viridiplantae</taxon>
        <taxon>Streptophyta</taxon>
        <taxon>Embryophyta</taxon>
        <taxon>Tracheophyta</taxon>
        <taxon>Polypodiopsida</taxon>
        <taxon>Polypodiidae</taxon>
        <taxon>Polypodiales</taxon>
        <taxon>Pteridineae</taxon>
        <taxon>Pteridaceae</taxon>
        <taxon>Parkerioideae</taxon>
        <taxon>Ceratopteris</taxon>
    </lineage>
</organism>
<sequence>MWCSYGSRNHFLRDARSRYCNLECYVISLCETGPTREGSTSVQANASGGILWEPFDSFNHSQVVSWNAVFSAHVRQCLPCITLQIDKKMHEEGVNPDYLSFLLALQACDILIEEASLSAEGCLQLIRSLHTDLCCTDLGSDVLVGTSLLKLYARCGRMLEAEEVFET</sequence>
<dbReference type="InterPro" id="IPR046960">
    <property type="entry name" value="PPR_At4g14850-like_plant"/>
</dbReference>
<dbReference type="AlphaFoldDB" id="A0A8T2TTP5"/>
<keyword evidence="2" id="KW-1185">Reference proteome</keyword>
<dbReference type="Proteomes" id="UP000825935">
    <property type="component" value="Chromosome 10"/>
</dbReference>
<evidence type="ECO:0000313" key="2">
    <source>
        <dbReference type="Proteomes" id="UP000825935"/>
    </source>
</evidence>
<dbReference type="GO" id="GO:0003723">
    <property type="term" value="F:RNA binding"/>
    <property type="evidence" value="ECO:0007669"/>
    <property type="project" value="InterPro"/>
</dbReference>
<dbReference type="OrthoDB" id="185373at2759"/>
<accession>A0A8T2TTP5</accession>
<dbReference type="PANTHER" id="PTHR47926">
    <property type="entry name" value="PENTATRICOPEPTIDE REPEAT-CONTAINING PROTEIN"/>
    <property type="match status" value="1"/>
</dbReference>
<gene>
    <name evidence="1" type="ORF">KP509_10G025500</name>
</gene>
<reference evidence="1" key="1">
    <citation type="submission" date="2021-08" db="EMBL/GenBank/DDBJ databases">
        <title>WGS assembly of Ceratopteris richardii.</title>
        <authorList>
            <person name="Marchant D.B."/>
            <person name="Chen G."/>
            <person name="Jenkins J."/>
            <person name="Shu S."/>
            <person name="Leebens-Mack J."/>
            <person name="Grimwood J."/>
            <person name="Schmutz J."/>
            <person name="Soltis P."/>
            <person name="Soltis D."/>
            <person name="Chen Z.-H."/>
        </authorList>
    </citation>
    <scope>NUCLEOTIDE SEQUENCE</scope>
    <source>
        <strain evidence="1">Whitten #5841</strain>
        <tissue evidence="1">Leaf</tissue>
    </source>
</reference>
<proteinExistence type="predicted"/>
<comment type="caution">
    <text evidence="1">The sequence shown here is derived from an EMBL/GenBank/DDBJ whole genome shotgun (WGS) entry which is preliminary data.</text>
</comment>
<dbReference type="EMBL" id="CM035415">
    <property type="protein sequence ID" value="KAH7426991.1"/>
    <property type="molecule type" value="Genomic_DNA"/>
</dbReference>